<keyword evidence="2 6" id="KW-0031">Aminopeptidase</keyword>
<evidence type="ECO:0000259" key="5">
    <source>
        <dbReference type="PROSITE" id="PS00631"/>
    </source>
</evidence>
<dbReference type="Gene3D" id="3.40.630.10">
    <property type="entry name" value="Zn peptidases"/>
    <property type="match status" value="1"/>
</dbReference>
<dbReference type="GO" id="GO:0005737">
    <property type="term" value="C:cytoplasm"/>
    <property type="evidence" value="ECO:0007669"/>
    <property type="project" value="InterPro"/>
</dbReference>
<evidence type="ECO:0000256" key="1">
    <source>
        <dbReference type="ARBA" id="ARBA00009528"/>
    </source>
</evidence>
<dbReference type="GO" id="GO:0030145">
    <property type="term" value="F:manganese ion binding"/>
    <property type="evidence" value="ECO:0007669"/>
    <property type="project" value="InterPro"/>
</dbReference>
<dbReference type="PRINTS" id="PR00481">
    <property type="entry name" value="LAMNOPPTDASE"/>
</dbReference>
<dbReference type="Proteomes" id="UP000229526">
    <property type="component" value="Unassembled WGS sequence"/>
</dbReference>
<dbReference type="CDD" id="cd00433">
    <property type="entry name" value="Peptidase_M17"/>
    <property type="match status" value="1"/>
</dbReference>
<dbReference type="EMBL" id="PFBD01000022">
    <property type="protein sequence ID" value="PIR86939.1"/>
    <property type="molecule type" value="Genomic_DNA"/>
</dbReference>
<comment type="similarity">
    <text evidence="1">Belongs to the peptidase M17 family.</text>
</comment>
<proteinExistence type="inferred from homology"/>
<dbReference type="InterPro" id="IPR011356">
    <property type="entry name" value="Leucine_aapep/pepB"/>
</dbReference>
<accession>A0A2H0UKL0</accession>
<dbReference type="Gene3D" id="3.40.220.10">
    <property type="entry name" value="Leucine Aminopeptidase, subunit E, domain 1"/>
    <property type="match status" value="1"/>
</dbReference>
<dbReference type="PROSITE" id="PS00631">
    <property type="entry name" value="CYTOSOL_AP"/>
    <property type="match status" value="1"/>
</dbReference>
<dbReference type="InterPro" id="IPR043472">
    <property type="entry name" value="Macro_dom-like"/>
</dbReference>
<dbReference type="GO" id="GO:0006508">
    <property type="term" value="P:proteolysis"/>
    <property type="evidence" value="ECO:0007669"/>
    <property type="project" value="UniProtKB-KW"/>
</dbReference>
<keyword evidence="3" id="KW-0645">Protease</keyword>
<dbReference type="PANTHER" id="PTHR11963:SF23">
    <property type="entry name" value="CYTOSOL AMINOPEPTIDASE"/>
    <property type="match status" value="1"/>
</dbReference>
<dbReference type="PANTHER" id="PTHR11963">
    <property type="entry name" value="LEUCINE AMINOPEPTIDASE-RELATED"/>
    <property type="match status" value="1"/>
</dbReference>
<dbReference type="InterPro" id="IPR000819">
    <property type="entry name" value="Peptidase_M17_C"/>
</dbReference>
<dbReference type="Pfam" id="PF00883">
    <property type="entry name" value="Peptidase_M17"/>
    <property type="match status" value="1"/>
</dbReference>
<evidence type="ECO:0000256" key="3">
    <source>
        <dbReference type="ARBA" id="ARBA00022670"/>
    </source>
</evidence>
<dbReference type="GO" id="GO:0070006">
    <property type="term" value="F:metalloaminopeptidase activity"/>
    <property type="evidence" value="ECO:0007669"/>
    <property type="project" value="InterPro"/>
</dbReference>
<evidence type="ECO:0000256" key="4">
    <source>
        <dbReference type="ARBA" id="ARBA00022801"/>
    </source>
</evidence>
<keyword evidence="4" id="KW-0378">Hydrolase</keyword>
<evidence type="ECO:0000256" key="2">
    <source>
        <dbReference type="ARBA" id="ARBA00022438"/>
    </source>
</evidence>
<name>A0A2H0UKL0_9BACT</name>
<sequence length="513" mass="55969">MKFSISSKLNKASIKNVEAFFLPVWVEKERYQYDDAVSVLDAADQKLVKNFLKEREPKAGEVHLIRLNKKPGFVFLSVEKEFNGKKLTLLARKYIRTAKKQGFKEVGIYIDDLADDDLAKTEIAGLFVRNSLLAHYDFSEEFKAAPKDGWKRVQNLTIFSDHDEKELRATVKENEIIAEGVNRCRTLSNYPPVKMTPEGLAEAARDVANECRPAKGGASSIKVTVFDEKKLYSEGMNAILAVGGGSDNPPRLVIMEYKGGQDGDQPLAIVGKGITFDSGGLNIKPGEYMSDMHMDMSGGSATIYAVAAIAKLKLPINVIGFIPAAENMPSGKSYRQNDIITAYGGKTMEIGNTDAEGRVVMADAIEYAKTKKPALLMTIATLTGAAMVALGTRWSGLFVKDNKDLRAALESIGETSGDAVWPLPLTEQNEKEVEGIFADVTNTHKSNSRYGGASSAAGFLSQFAGDQTFAHLDMAPRMTTNPEEEALSCGAAGFGVAYFVELAKHWETIRSTL</sequence>
<protein>
    <submittedName>
        <fullName evidence="6">Leucyl aminopeptidase</fullName>
    </submittedName>
</protein>
<dbReference type="AlphaFoldDB" id="A0A2H0UKL0"/>
<dbReference type="SUPFAM" id="SSF53187">
    <property type="entry name" value="Zn-dependent exopeptidases"/>
    <property type="match status" value="1"/>
</dbReference>
<feature type="domain" description="Cytosol aminopeptidase" evidence="5">
    <location>
        <begin position="352"/>
        <end position="359"/>
    </location>
</feature>
<organism evidence="6 7">
    <name type="scientific">Candidatus Harrisonbacteria bacterium CG10_big_fil_rev_8_21_14_0_10_49_15</name>
    <dbReference type="NCBI Taxonomy" id="1974587"/>
    <lineage>
        <taxon>Bacteria</taxon>
        <taxon>Candidatus Harrisoniibacteriota</taxon>
    </lineage>
</organism>
<evidence type="ECO:0000313" key="7">
    <source>
        <dbReference type="Proteomes" id="UP000229526"/>
    </source>
</evidence>
<gene>
    <name evidence="6" type="ORF">COU11_02905</name>
</gene>
<comment type="caution">
    <text evidence="6">The sequence shown here is derived from an EMBL/GenBank/DDBJ whole genome shotgun (WGS) entry which is preliminary data.</text>
</comment>
<reference evidence="7" key="1">
    <citation type="submission" date="2017-09" db="EMBL/GenBank/DDBJ databases">
        <title>Depth-based differentiation of microbial function through sediment-hosted aquifers and enrichment of novel symbionts in the deep terrestrial subsurface.</title>
        <authorList>
            <person name="Probst A.J."/>
            <person name="Ladd B."/>
            <person name="Jarett J.K."/>
            <person name="Geller-Mcgrath D.E."/>
            <person name="Sieber C.M.K."/>
            <person name="Emerson J.B."/>
            <person name="Anantharaman K."/>
            <person name="Thomas B.C."/>
            <person name="Malmstrom R."/>
            <person name="Stieglmeier M."/>
            <person name="Klingl A."/>
            <person name="Woyke T."/>
            <person name="Ryan C.M."/>
            <person name="Banfield J.F."/>
        </authorList>
    </citation>
    <scope>NUCLEOTIDE SEQUENCE [LARGE SCALE GENOMIC DNA]</scope>
</reference>
<dbReference type="SUPFAM" id="SSF52949">
    <property type="entry name" value="Macro domain-like"/>
    <property type="match status" value="1"/>
</dbReference>
<evidence type="ECO:0000313" key="6">
    <source>
        <dbReference type="EMBL" id="PIR86939.1"/>
    </source>
</evidence>